<evidence type="ECO:0000256" key="2">
    <source>
        <dbReference type="ARBA" id="ARBA00022475"/>
    </source>
</evidence>
<evidence type="ECO:0000256" key="6">
    <source>
        <dbReference type="SAM" id="Phobius"/>
    </source>
</evidence>
<feature type="domain" description="EAL" evidence="7">
    <location>
        <begin position="571"/>
        <end position="825"/>
    </location>
</feature>
<dbReference type="Pfam" id="PF00563">
    <property type="entry name" value="EAL"/>
    <property type="match status" value="1"/>
</dbReference>
<feature type="domain" description="GGDEF" evidence="8">
    <location>
        <begin position="429"/>
        <end position="562"/>
    </location>
</feature>
<keyword evidence="2" id="KW-1003">Cell membrane</keyword>
<dbReference type="SUPFAM" id="SSF141868">
    <property type="entry name" value="EAL domain-like"/>
    <property type="match status" value="1"/>
</dbReference>
<proteinExistence type="predicted"/>
<evidence type="ECO:0000259" key="8">
    <source>
        <dbReference type="PROSITE" id="PS50887"/>
    </source>
</evidence>
<dbReference type="InterPro" id="IPR029787">
    <property type="entry name" value="Nucleotide_cyclase"/>
</dbReference>
<dbReference type="Proteomes" id="UP000092528">
    <property type="component" value="Chromosome 1"/>
</dbReference>
<dbReference type="Gene3D" id="3.30.70.270">
    <property type="match status" value="1"/>
</dbReference>
<evidence type="ECO:0000256" key="5">
    <source>
        <dbReference type="ARBA" id="ARBA00023136"/>
    </source>
</evidence>
<dbReference type="EC" id="2.7.3.-" evidence="9"/>
<keyword evidence="4 6" id="KW-1133">Transmembrane helix</keyword>
<organism evidence="9 10">
    <name type="scientific">Vibrio scophthalmi</name>
    <dbReference type="NCBI Taxonomy" id="45658"/>
    <lineage>
        <taxon>Bacteria</taxon>
        <taxon>Pseudomonadati</taxon>
        <taxon>Pseudomonadota</taxon>
        <taxon>Gammaproteobacteria</taxon>
        <taxon>Vibrionales</taxon>
        <taxon>Vibrionaceae</taxon>
        <taxon>Vibrio</taxon>
    </lineage>
</organism>
<keyword evidence="5 6" id="KW-0472">Membrane</keyword>
<evidence type="ECO:0000313" key="10">
    <source>
        <dbReference type="Proteomes" id="UP000092528"/>
    </source>
</evidence>
<dbReference type="GO" id="GO:0005886">
    <property type="term" value="C:plasma membrane"/>
    <property type="evidence" value="ECO:0007669"/>
    <property type="project" value="UniProtKB-SubCell"/>
</dbReference>
<evidence type="ECO:0000256" key="3">
    <source>
        <dbReference type="ARBA" id="ARBA00022692"/>
    </source>
</evidence>
<dbReference type="InterPro" id="IPR004010">
    <property type="entry name" value="Double_Cache_2"/>
</dbReference>
<dbReference type="PANTHER" id="PTHR44757:SF2">
    <property type="entry name" value="BIOFILM ARCHITECTURE MAINTENANCE PROTEIN MBAA"/>
    <property type="match status" value="1"/>
</dbReference>
<dbReference type="RefSeq" id="WP_065545332.1">
    <property type="nucleotide sequence ID" value="NZ_CP016414.1"/>
</dbReference>
<dbReference type="InterPro" id="IPR043128">
    <property type="entry name" value="Rev_trsase/Diguanyl_cyclase"/>
</dbReference>
<gene>
    <name evidence="9" type="ORF">VSVS05_01412</name>
</gene>
<dbReference type="InterPro" id="IPR001633">
    <property type="entry name" value="EAL_dom"/>
</dbReference>
<dbReference type="CDD" id="cd01948">
    <property type="entry name" value="EAL"/>
    <property type="match status" value="1"/>
</dbReference>
<feature type="transmembrane region" description="Helical" evidence="6">
    <location>
        <begin position="348"/>
        <end position="370"/>
    </location>
</feature>
<dbReference type="InterPro" id="IPR035919">
    <property type="entry name" value="EAL_sf"/>
</dbReference>
<evidence type="ECO:0000259" key="7">
    <source>
        <dbReference type="PROSITE" id="PS50883"/>
    </source>
</evidence>
<evidence type="ECO:0000313" key="9">
    <source>
        <dbReference type="EMBL" id="ANU36537.1"/>
    </source>
</evidence>
<dbReference type="PANTHER" id="PTHR44757">
    <property type="entry name" value="DIGUANYLATE CYCLASE DGCP"/>
    <property type="match status" value="1"/>
</dbReference>
<comment type="subcellular location">
    <subcellularLocation>
        <location evidence="1">Cell membrane</location>
        <topology evidence="1">Multi-pass membrane protein</topology>
    </subcellularLocation>
</comment>
<dbReference type="NCBIfam" id="TIGR00254">
    <property type="entry name" value="GGDEF"/>
    <property type="match status" value="1"/>
</dbReference>
<dbReference type="CDD" id="cd01949">
    <property type="entry name" value="GGDEF"/>
    <property type="match status" value="1"/>
</dbReference>
<keyword evidence="10" id="KW-1185">Reference proteome</keyword>
<dbReference type="PROSITE" id="PS50883">
    <property type="entry name" value="EAL"/>
    <property type="match status" value="1"/>
</dbReference>
<dbReference type="SMART" id="SM00052">
    <property type="entry name" value="EAL"/>
    <property type="match status" value="1"/>
</dbReference>
<name>A0A1C7F9V7_9VIBR</name>
<evidence type="ECO:0000256" key="1">
    <source>
        <dbReference type="ARBA" id="ARBA00004651"/>
    </source>
</evidence>
<dbReference type="AlphaFoldDB" id="A0A1C7F9V7"/>
<dbReference type="Pfam" id="PF00990">
    <property type="entry name" value="GGDEF"/>
    <property type="match status" value="1"/>
</dbReference>
<dbReference type="Pfam" id="PF08269">
    <property type="entry name" value="dCache_2"/>
    <property type="match status" value="1"/>
</dbReference>
<keyword evidence="9" id="KW-0808">Transferase</keyword>
<dbReference type="SMART" id="SM00267">
    <property type="entry name" value="GGDEF"/>
    <property type="match status" value="1"/>
</dbReference>
<dbReference type="Gene3D" id="3.30.450.20">
    <property type="entry name" value="PAS domain"/>
    <property type="match status" value="2"/>
</dbReference>
<sequence length="828" mass="94153">MNALTDRKLLYTIKTVPFALIILFIILLLSLVVNDSQKTALQLEQNLIATNLLKQKETIAQRVESTYDQVRYERRKIITSLKSQVKHHVDIAYQVAMTIYQENQDKPEQDVKRMISEALRNVRYDDGNGYFFIFQTDGLFVMHATNPKQEGKQGLEMSDSQGVPYIKNFINKFTSSNRLDAYYRWWFKKPNQPDEYEKIGYGRLFEPYGWVIASGEYLQDAESQVKEKLLDSIANYRFDSDGYLFVLNKQGKVLAHKDDSLIGTHLESVAEQAQSVFQSSNTNQGYLEYKAPYHPSGQLEMDKVSYVQYDHEWQWLIGTGVYIEDIHLSIADQLSQMREQNENEQIKVLLLCLTLALVLILMSMLLSNYLGRRFNQFQSRIEKDFAKLAQGKEQLRHQAQHDVLTHLPNRVLLERNTQRGIAFSRLQGKMLAVMFVDLDNFKRVNDKYGHEVGDELLVQTAKRFAQLAGNNGTVARFGGDEFVFSISALNDQAQALAFAQDIQQTLTSPFVIHGIALELSASIGVSLYPNDGDQPRDLLSKADIVLTRSKKQGKGKITFFDEKIRAELQNHFLLEDEFHSALKRGELDVHYQPQVDSRSGEIIGAEALCRWYSPTLGPISPLVFIDIAEKNDAIIELGAFVLDRACRDAKQLNQHAERPITVSVNVSPKQLLHPGFVDLVLATTERYQVSNHLMVLELTENVFIEDLQAVQPTLSALQQKGFSIALDDFGTGFSSLSYLNALSITEIKIDRSFIIKMIDDQSSLNIVKTIIAIARSNEINIVAEGVETLAQQTLLQQLGCTTIQGYFYSKPQPFERLVTMTQATLYTE</sequence>
<dbReference type="SMART" id="SM01049">
    <property type="entry name" value="Cache_2"/>
    <property type="match status" value="2"/>
</dbReference>
<dbReference type="Gene3D" id="3.20.20.450">
    <property type="entry name" value="EAL domain"/>
    <property type="match status" value="1"/>
</dbReference>
<dbReference type="InterPro" id="IPR033480">
    <property type="entry name" value="sCache_2"/>
</dbReference>
<dbReference type="InterPro" id="IPR000160">
    <property type="entry name" value="GGDEF_dom"/>
</dbReference>
<evidence type="ECO:0000256" key="4">
    <source>
        <dbReference type="ARBA" id="ARBA00022989"/>
    </source>
</evidence>
<dbReference type="GO" id="GO:0016740">
    <property type="term" value="F:transferase activity"/>
    <property type="evidence" value="ECO:0007669"/>
    <property type="project" value="UniProtKB-KW"/>
</dbReference>
<dbReference type="InterPro" id="IPR052155">
    <property type="entry name" value="Biofilm_reg_signaling"/>
</dbReference>
<keyword evidence="3 6" id="KW-0812">Transmembrane</keyword>
<protein>
    <submittedName>
        <fullName evidence="9">Phytochrome-like protein cph2</fullName>
        <ecNumber evidence="9">2.7.3.-</ecNumber>
    </submittedName>
</protein>
<accession>A0A1C7F9V7</accession>
<dbReference type="EMBL" id="CP016414">
    <property type="protein sequence ID" value="ANU36537.1"/>
    <property type="molecule type" value="Genomic_DNA"/>
</dbReference>
<dbReference type="STRING" id="45658.VSVS12_01790"/>
<reference evidence="9 10" key="1">
    <citation type="submission" date="2016-07" db="EMBL/GenBank/DDBJ databases">
        <title>Genome sequencing of Vibrio scophthalmi strain VS-05, an isolated from Paralichthys olivaceus.</title>
        <authorList>
            <person name="Han H.-J."/>
        </authorList>
    </citation>
    <scope>NUCLEOTIDE SEQUENCE [LARGE SCALE GENOMIC DNA]</scope>
    <source>
        <strain evidence="9 10">VS-05</strain>
    </source>
</reference>
<feature type="transmembrane region" description="Helical" evidence="6">
    <location>
        <begin position="12"/>
        <end position="33"/>
    </location>
</feature>
<dbReference type="PROSITE" id="PS50887">
    <property type="entry name" value="GGDEF"/>
    <property type="match status" value="1"/>
</dbReference>
<dbReference type="SUPFAM" id="SSF55073">
    <property type="entry name" value="Nucleotide cyclase"/>
    <property type="match status" value="1"/>
</dbReference>